<proteinExistence type="inferred from homology"/>
<evidence type="ECO:0000313" key="4">
    <source>
        <dbReference type="EMBL" id="GGU49980.1"/>
    </source>
</evidence>
<dbReference type="AlphaFoldDB" id="A0A918M6D3"/>
<comment type="caution">
    <text evidence="4">The sequence shown here is derived from an EMBL/GenBank/DDBJ whole genome shotgun (WGS) entry which is preliminary data.</text>
</comment>
<accession>A0A918M6D3</accession>
<gene>
    <name evidence="4" type="ORF">GCM10010274_43280</name>
</gene>
<sequence length="125" mass="13385">MTEIERTLTITQQSDADGPVRLRVAGELDHHTAHRLRETFTSVPFATSGGVIVDLSGLDYCDSTGLTALITGHHQAKSAGSTLSIAGLRPHLERVFRIAGIDQVIPLLPTPERPSGEPAIPSDPR</sequence>
<dbReference type="InterPro" id="IPR058548">
    <property type="entry name" value="MlaB-like_STAS"/>
</dbReference>
<keyword evidence="5" id="KW-1185">Reference proteome</keyword>
<dbReference type="InterPro" id="IPR036513">
    <property type="entry name" value="STAS_dom_sf"/>
</dbReference>
<dbReference type="RefSeq" id="WP_189552581.1">
    <property type="nucleotide sequence ID" value="NZ_BMTP01000011.1"/>
</dbReference>
<dbReference type="SUPFAM" id="SSF52091">
    <property type="entry name" value="SpoIIaa-like"/>
    <property type="match status" value="1"/>
</dbReference>
<evidence type="ECO:0000256" key="2">
    <source>
        <dbReference type="RuleBase" id="RU003749"/>
    </source>
</evidence>
<dbReference type="InterPro" id="IPR003658">
    <property type="entry name" value="Anti-sigma_ant"/>
</dbReference>
<protein>
    <recommendedName>
        <fullName evidence="2">Anti-sigma factor antagonist</fullName>
    </recommendedName>
</protein>
<evidence type="ECO:0000256" key="1">
    <source>
        <dbReference type="ARBA" id="ARBA00009013"/>
    </source>
</evidence>
<comment type="similarity">
    <text evidence="1 2">Belongs to the anti-sigma-factor antagonist family.</text>
</comment>
<dbReference type="Proteomes" id="UP000636661">
    <property type="component" value="Unassembled WGS sequence"/>
</dbReference>
<dbReference type="Pfam" id="PF13466">
    <property type="entry name" value="STAS_2"/>
    <property type="match status" value="1"/>
</dbReference>
<dbReference type="CDD" id="cd07043">
    <property type="entry name" value="STAS_anti-anti-sigma_factors"/>
    <property type="match status" value="1"/>
</dbReference>
<dbReference type="PANTHER" id="PTHR33495:SF2">
    <property type="entry name" value="ANTI-SIGMA FACTOR ANTAGONIST TM_1081-RELATED"/>
    <property type="match status" value="1"/>
</dbReference>
<dbReference type="EMBL" id="BMTP01000011">
    <property type="protein sequence ID" value="GGU49980.1"/>
    <property type="molecule type" value="Genomic_DNA"/>
</dbReference>
<organism evidence="4 5">
    <name type="scientific">Streptomyces lavendofoliae</name>
    <dbReference type="NCBI Taxonomy" id="67314"/>
    <lineage>
        <taxon>Bacteria</taxon>
        <taxon>Bacillati</taxon>
        <taxon>Actinomycetota</taxon>
        <taxon>Actinomycetes</taxon>
        <taxon>Kitasatosporales</taxon>
        <taxon>Streptomycetaceae</taxon>
        <taxon>Streptomyces</taxon>
    </lineage>
</organism>
<feature type="domain" description="STAS" evidence="3">
    <location>
        <begin position="9"/>
        <end position="123"/>
    </location>
</feature>
<dbReference type="PANTHER" id="PTHR33495">
    <property type="entry name" value="ANTI-SIGMA FACTOR ANTAGONIST TM_1081-RELATED-RELATED"/>
    <property type="match status" value="1"/>
</dbReference>
<dbReference type="InterPro" id="IPR002645">
    <property type="entry name" value="STAS_dom"/>
</dbReference>
<dbReference type="Gene3D" id="3.30.750.24">
    <property type="entry name" value="STAS domain"/>
    <property type="match status" value="1"/>
</dbReference>
<dbReference type="NCBIfam" id="TIGR00377">
    <property type="entry name" value="ant_ant_sig"/>
    <property type="match status" value="1"/>
</dbReference>
<reference evidence="4" key="1">
    <citation type="journal article" date="2014" name="Int. J. Syst. Evol. Microbiol.">
        <title>Complete genome sequence of Corynebacterium casei LMG S-19264T (=DSM 44701T), isolated from a smear-ripened cheese.</title>
        <authorList>
            <consortium name="US DOE Joint Genome Institute (JGI-PGF)"/>
            <person name="Walter F."/>
            <person name="Albersmeier A."/>
            <person name="Kalinowski J."/>
            <person name="Ruckert C."/>
        </authorList>
    </citation>
    <scope>NUCLEOTIDE SEQUENCE</scope>
    <source>
        <strain evidence="4">JCM 4391</strain>
    </source>
</reference>
<dbReference type="GO" id="GO:0043856">
    <property type="term" value="F:anti-sigma factor antagonist activity"/>
    <property type="evidence" value="ECO:0007669"/>
    <property type="project" value="InterPro"/>
</dbReference>
<dbReference type="PROSITE" id="PS50801">
    <property type="entry name" value="STAS"/>
    <property type="match status" value="1"/>
</dbReference>
<evidence type="ECO:0000313" key="5">
    <source>
        <dbReference type="Proteomes" id="UP000636661"/>
    </source>
</evidence>
<evidence type="ECO:0000259" key="3">
    <source>
        <dbReference type="PROSITE" id="PS50801"/>
    </source>
</evidence>
<reference evidence="4" key="2">
    <citation type="submission" date="2020-09" db="EMBL/GenBank/DDBJ databases">
        <authorList>
            <person name="Sun Q."/>
            <person name="Ohkuma M."/>
        </authorList>
    </citation>
    <scope>NUCLEOTIDE SEQUENCE</scope>
    <source>
        <strain evidence="4">JCM 4391</strain>
    </source>
</reference>
<name>A0A918M6D3_9ACTN</name>